<dbReference type="AlphaFoldDB" id="A0AAD5D172"/>
<evidence type="ECO:0000313" key="2">
    <source>
        <dbReference type="EMBL" id="KAI7751517.1"/>
    </source>
</evidence>
<comment type="caution">
    <text evidence="2">The sequence shown here is derived from an EMBL/GenBank/DDBJ whole genome shotgun (WGS) entry which is preliminary data.</text>
</comment>
<feature type="coiled-coil region" evidence="1">
    <location>
        <begin position="137"/>
        <end position="170"/>
    </location>
</feature>
<gene>
    <name evidence="2" type="ORF">M8C21_022429</name>
</gene>
<sequence>MYGKHLVTAPNLASLVFESSYLLKFYTDLCYLEKVDVCINYRDVWNGCRVAELLQQLHNVKFLTLNLELVKMLSSYLEQISLQPSPFSNLKSLKIYPVYVPSDDESHKRVKVSTEVINYLLDGSPTATFTLISYEEIKEKQQKVQAIENAAKAQKLMAKLQVMLEQEKANIETCVDRPIEAGTLDQGN</sequence>
<keyword evidence="3" id="KW-1185">Reference proteome</keyword>
<proteinExistence type="predicted"/>
<accession>A0AAD5D172</accession>
<keyword evidence="1" id="KW-0175">Coiled coil</keyword>
<reference evidence="2" key="1">
    <citation type="submission" date="2022-06" db="EMBL/GenBank/DDBJ databases">
        <title>Uncovering the hologenomic basis of an extraordinary plant invasion.</title>
        <authorList>
            <person name="Bieker V.C."/>
            <person name="Martin M.D."/>
            <person name="Gilbert T."/>
            <person name="Hodgins K."/>
            <person name="Battlay P."/>
            <person name="Petersen B."/>
            <person name="Wilson J."/>
        </authorList>
    </citation>
    <scope>NUCLEOTIDE SEQUENCE</scope>
    <source>
        <strain evidence="2">AA19_3_7</strain>
        <tissue evidence="2">Leaf</tissue>
    </source>
</reference>
<name>A0AAD5D172_AMBAR</name>
<dbReference type="Proteomes" id="UP001206925">
    <property type="component" value="Unassembled WGS sequence"/>
</dbReference>
<protein>
    <submittedName>
        <fullName evidence="2">Uncharacterized protein</fullName>
    </submittedName>
</protein>
<dbReference type="EMBL" id="JAMZMK010005882">
    <property type="protein sequence ID" value="KAI7751517.1"/>
    <property type="molecule type" value="Genomic_DNA"/>
</dbReference>
<evidence type="ECO:0000313" key="3">
    <source>
        <dbReference type="Proteomes" id="UP001206925"/>
    </source>
</evidence>
<evidence type="ECO:0000256" key="1">
    <source>
        <dbReference type="SAM" id="Coils"/>
    </source>
</evidence>
<organism evidence="2 3">
    <name type="scientific">Ambrosia artemisiifolia</name>
    <name type="common">Common ragweed</name>
    <dbReference type="NCBI Taxonomy" id="4212"/>
    <lineage>
        <taxon>Eukaryota</taxon>
        <taxon>Viridiplantae</taxon>
        <taxon>Streptophyta</taxon>
        <taxon>Embryophyta</taxon>
        <taxon>Tracheophyta</taxon>
        <taxon>Spermatophyta</taxon>
        <taxon>Magnoliopsida</taxon>
        <taxon>eudicotyledons</taxon>
        <taxon>Gunneridae</taxon>
        <taxon>Pentapetalae</taxon>
        <taxon>asterids</taxon>
        <taxon>campanulids</taxon>
        <taxon>Asterales</taxon>
        <taxon>Asteraceae</taxon>
        <taxon>Asteroideae</taxon>
        <taxon>Heliantheae alliance</taxon>
        <taxon>Heliantheae</taxon>
        <taxon>Ambrosia</taxon>
    </lineage>
</organism>